<dbReference type="Proteomes" id="UP000298488">
    <property type="component" value="Unassembled WGS sequence"/>
</dbReference>
<comment type="caution">
    <text evidence="10">The sequence shown here is derived from an EMBL/GenBank/DDBJ whole genome shotgun (WGS) entry which is preliminary data.</text>
</comment>
<evidence type="ECO:0000256" key="8">
    <source>
        <dbReference type="NCBIfam" id="TIGR00445"/>
    </source>
</evidence>
<feature type="transmembrane region" description="Helical" evidence="7">
    <location>
        <begin position="233"/>
        <end position="256"/>
    </location>
</feature>
<dbReference type="GO" id="GO:0046872">
    <property type="term" value="F:metal ion binding"/>
    <property type="evidence" value="ECO:0007669"/>
    <property type="project" value="UniProtKB-KW"/>
</dbReference>
<keyword evidence="7" id="KW-0133">Cell shape</keyword>
<keyword evidence="7 9" id="KW-0479">Metal-binding</keyword>
<dbReference type="GO" id="GO:0051301">
    <property type="term" value="P:cell division"/>
    <property type="evidence" value="ECO:0007669"/>
    <property type="project" value="UniProtKB-KW"/>
</dbReference>
<dbReference type="AlphaFoldDB" id="A0A4R8V8C4"/>
<protein>
    <recommendedName>
        <fullName evidence="7 8">Phospho-N-acetylmuramoyl-pentapeptide-transferase</fullName>
        <ecNumber evidence="7 8">2.7.8.13</ecNumber>
    </recommendedName>
    <alternativeName>
        <fullName evidence="7">UDP-MurNAc-pentapeptide phosphotransferase</fullName>
    </alternativeName>
</protein>
<comment type="catalytic activity">
    <reaction evidence="7">
        <text>UDP-N-acetyl-alpha-D-muramoyl-L-alanyl-gamma-D-glutamyl-meso-2,6-diaminopimeloyl-D-alanyl-D-alanine + di-trans,octa-cis-undecaprenyl phosphate = di-trans,octa-cis-undecaprenyl diphospho-N-acetyl-alpha-D-muramoyl-L-alanyl-D-glutamyl-meso-2,6-diaminopimeloyl-D-alanyl-D-alanine + UMP</text>
        <dbReference type="Rhea" id="RHEA:28386"/>
        <dbReference type="ChEBI" id="CHEBI:57865"/>
        <dbReference type="ChEBI" id="CHEBI:60392"/>
        <dbReference type="ChEBI" id="CHEBI:61386"/>
        <dbReference type="ChEBI" id="CHEBI:61387"/>
        <dbReference type="EC" id="2.7.8.13"/>
    </reaction>
</comment>
<feature type="transmembrane region" description="Helical" evidence="7">
    <location>
        <begin position="6"/>
        <end position="26"/>
    </location>
</feature>
<gene>
    <name evidence="7" type="primary">mraY</name>
    <name evidence="10" type="ORF">E3N84_01900</name>
</gene>
<evidence type="ECO:0000256" key="2">
    <source>
        <dbReference type="ARBA" id="ARBA00005583"/>
    </source>
</evidence>
<dbReference type="InterPro" id="IPR000715">
    <property type="entry name" value="Glycosyl_transferase_4"/>
</dbReference>
<dbReference type="GO" id="GO:0005886">
    <property type="term" value="C:plasma membrane"/>
    <property type="evidence" value="ECO:0007669"/>
    <property type="project" value="UniProtKB-SubCell"/>
</dbReference>
<keyword evidence="7" id="KW-0961">Cell wall biogenesis/degradation</keyword>
<dbReference type="PANTHER" id="PTHR22926:SF5">
    <property type="entry name" value="PHOSPHO-N-ACETYLMURAMOYL-PENTAPEPTIDE-TRANSFERASE HOMOLOG"/>
    <property type="match status" value="1"/>
</dbReference>
<keyword evidence="7" id="KW-1003">Cell membrane</keyword>
<evidence type="ECO:0000256" key="7">
    <source>
        <dbReference type="HAMAP-Rule" id="MF_00038"/>
    </source>
</evidence>
<dbReference type="PROSITE" id="PS01347">
    <property type="entry name" value="MRAY_1"/>
    <property type="match status" value="1"/>
</dbReference>
<dbReference type="EC" id="2.7.8.13" evidence="7 8"/>
<organism evidence="10 11">
    <name type="scientific">Terrimesophilobacter mesophilus</name>
    <dbReference type="NCBI Taxonomy" id="433647"/>
    <lineage>
        <taxon>Bacteria</taxon>
        <taxon>Bacillati</taxon>
        <taxon>Actinomycetota</taxon>
        <taxon>Actinomycetes</taxon>
        <taxon>Micrococcales</taxon>
        <taxon>Microbacteriaceae</taxon>
        <taxon>Terrimesophilobacter</taxon>
    </lineage>
</organism>
<dbReference type="RefSeq" id="WP_104094814.1">
    <property type="nucleotide sequence ID" value="NZ_JACHBP010000001.1"/>
</dbReference>
<keyword evidence="3 7" id="KW-0808">Transferase</keyword>
<comment type="pathway">
    <text evidence="7">Cell wall biogenesis; peptidoglycan biosynthesis.</text>
</comment>
<keyword evidence="11" id="KW-1185">Reference proteome</keyword>
<evidence type="ECO:0000256" key="1">
    <source>
        <dbReference type="ARBA" id="ARBA00004141"/>
    </source>
</evidence>
<evidence type="ECO:0000256" key="3">
    <source>
        <dbReference type="ARBA" id="ARBA00022679"/>
    </source>
</evidence>
<dbReference type="NCBIfam" id="TIGR00445">
    <property type="entry name" value="mraY"/>
    <property type="match status" value="1"/>
</dbReference>
<keyword evidence="6 7" id="KW-0472">Membrane</keyword>
<dbReference type="Pfam" id="PF10555">
    <property type="entry name" value="MraY_sig1"/>
    <property type="match status" value="1"/>
</dbReference>
<feature type="transmembrane region" description="Helical" evidence="7">
    <location>
        <begin position="78"/>
        <end position="100"/>
    </location>
</feature>
<dbReference type="GO" id="GO:0008963">
    <property type="term" value="F:phospho-N-acetylmuramoyl-pentapeptide-transferase activity"/>
    <property type="evidence" value="ECO:0007669"/>
    <property type="project" value="UniProtKB-UniRule"/>
</dbReference>
<dbReference type="GO" id="GO:0009252">
    <property type="term" value="P:peptidoglycan biosynthetic process"/>
    <property type="evidence" value="ECO:0007669"/>
    <property type="project" value="UniProtKB-UniRule"/>
</dbReference>
<dbReference type="InterPro" id="IPR018480">
    <property type="entry name" value="PNAcMuramoyl-5peptid_Trfase_CS"/>
</dbReference>
<accession>A0A4R8V8C4</accession>
<evidence type="ECO:0000256" key="5">
    <source>
        <dbReference type="ARBA" id="ARBA00022989"/>
    </source>
</evidence>
<feature type="transmembrane region" description="Helical" evidence="7">
    <location>
        <begin position="112"/>
        <end position="133"/>
    </location>
</feature>
<evidence type="ECO:0000256" key="9">
    <source>
        <dbReference type="PIRSR" id="PIRSR600715-1"/>
    </source>
</evidence>
<dbReference type="PANTHER" id="PTHR22926">
    <property type="entry name" value="PHOSPHO-N-ACETYLMURAMOYL-PENTAPEPTIDE-TRANSFERASE"/>
    <property type="match status" value="1"/>
</dbReference>
<dbReference type="InterPro" id="IPR003524">
    <property type="entry name" value="PNAcMuramoyl-5peptid_Trfase"/>
</dbReference>
<dbReference type="GO" id="GO:0051992">
    <property type="term" value="F:UDP-N-acetylmuramoyl-L-alanyl-D-glutamyl-meso-2,6-diaminopimelyl-D-alanyl-D-alanine:undecaprenyl-phosphate transferase activity"/>
    <property type="evidence" value="ECO:0007669"/>
    <property type="project" value="RHEA"/>
</dbReference>
<evidence type="ECO:0000256" key="6">
    <source>
        <dbReference type="ARBA" id="ARBA00023136"/>
    </source>
</evidence>
<comment type="similarity">
    <text evidence="2 7">Belongs to the glycosyltransferase 4 family. MraY subfamily.</text>
</comment>
<reference evidence="10 11" key="1">
    <citation type="submission" date="2019-03" db="EMBL/GenBank/DDBJ databases">
        <title>Genomics of glacier-inhabiting Cryobacterium strains.</title>
        <authorList>
            <person name="Liu Q."/>
            <person name="Xin Y.-H."/>
        </authorList>
    </citation>
    <scope>NUCLEOTIDE SEQUENCE [LARGE SCALE GENOMIC DNA]</scope>
    <source>
        <strain evidence="10 11">CGMCC 1.10440</strain>
    </source>
</reference>
<comment type="function">
    <text evidence="7">Catalyzes the initial step of the lipid cycle reactions in the biosynthesis of the cell wall peptidoglycan: transfers peptidoglycan precursor phospho-MurNAc-pentapeptide from UDP-MurNAc-pentapeptide onto the lipid carrier undecaprenyl phosphate, yielding undecaprenyl-pyrophosphoryl-MurNAc-pentapeptide, known as lipid I.</text>
</comment>
<dbReference type="OrthoDB" id="9805475at2"/>
<feature type="binding site" evidence="9">
    <location>
        <position position="267"/>
    </location>
    <ligand>
        <name>Mg(2+)</name>
        <dbReference type="ChEBI" id="CHEBI:18420"/>
    </ligand>
</feature>
<keyword evidence="5 7" id="KW-1133">Transmembrane helix</keyword>
<feature type="transmembrane region" description="Helical" evidence="7">
    <location>
        <begin position="52"/>
        <end position="72"/>
    </location>
</feature>
<dbReference type="CDD" id="cd06852">
    <property type="entry name" value="GT_MraY"/>
    <property type="match status" value="1"/>
</dbReference>
<dbReference type="PROSITE" id="PS01348">
    <property type="entry name" value="MRAY_2"/>
    <property type="match status" value="1"/>
</dbReference>
<keyword evidence="4 7" id="KW-0812">Transmembrane</keyword>
<feature type="transmembrane region" description="Helical" evidence="7">
    <location>
        <begin position="192"/>
        <end position="213"/>
    </location>
</feature>
<dbReference type="UniPathway" id="UPA00219"/>
<dbReference type="Pfam" id="PF00953">
    <property type="entry name" value="Glycos_transf_4"/>
    <property type="match status" value="1"/>
</dbReference>
<name>A0A4R8V8C4_9MICO</name>
<dbReference type="HAMAP" id="MF_00038">
    <property type="entry name" value="MraY"/>
    <property type="match status" value="1"/>
</dbReference>
<keyword evidence="7" id="KW-0573">Peptidoglycan synthesis</keyword>
<dbReference type="GO" id="GO:0071555">
    <property type="term" value="P:cell wall organization"/>
    <property type="evidence" value="ECO:0007669"/>
    <property type="project" value="UniProtKB-KW"/>
</dbReference>
<keyword evidence="7" id="KW-0132">Cell division</keyword>
<feature type="transmembrane region" description="Helical" evidence="7">
    <location>
        <begin position="339"/>
        <end position="360"/>
    </location>
</feature>
<keyword evidence="7" id="KW-0131">Cell cycle</keyword>
<evidence type="ECO:0000313" key="11">
    <source>
        <dbReference type="Proteomes" id="UP000298488"/>
    </source>
</evidence>
<sequence>MLALLIGAGFSMAFTLLLTPVFAKVFRRLGLGQFIRADTPTTHVMKRGTPSMGGVVFVTASILGYFVGHLFGGGRPSASAMLVILMMGGLGLIGFVDDLMKVSKQNSLGLRGIYKVIGTVVVGIAFALVGINYRDSHGRSPVSTALSFIRDLPFDFLVTFGVVAGTMVIVLWIVFITVSASNAVNLADGLDGLAAGASIFAIGSYIIIGYWQSIQSCYSLSVNPENLFKCYDVSAPLELATIAAVIVGSLVGFLWWNTSPAQIMMGDTGSFALGGALAALAILSRTELLLLLIGGLFAVITGQVIIQRIYFRVTKGKRIWRASPYHHHFEMKGWPEVTIVVRFWIISGLFVGAGVGLFYLEWLSSIAP</sequence>
<comment type="cofactor">
    <cofactor evidence="7 9">
        <name>Mg(2+)</name>
        <dbReference type="ChEBI" id="CHEBI:18420"/>
    </cofactor>
</comment>
<proteinExistence type="inferred from homology"/>
<feature type="transmembrane region" description="Helical" evidence="7">
    <location>
        <begin position="289"/>
        <end position="311"/>
    </location>
</feature>
<feature type="transmembrane region" description="Helical" evidence="7">
    <location>
        <begin position="263"/>
        <end position="283"/>
    </location>
</feature>
<dbReference type="EMBL" id="SOFI01000003">
    <property type="protein sequence ID" value="TFB78933.1"/>
    <property type="molecule type" value="Genomic_DNA"/>
</dbReference>
<evidence type="ECO:0000256" key="4">
    <source>
        <dbReference type="ARBA" id="ARBA00022692"/>
    </source>
</evidence>
<feature type="transmembrane region" description="Helical" evidence="7">
    <location>
        <begin position="156"/>
        <end position="180"/>
    </location>
</feature>
<comment type="subcellular location">
    <subcellularLocation>
        <location evidence="7">Cell membrane</location>
        <topology evidence="7">Multi-pass membrane protein</topology>
    </subcellularLocation>
    <subcellularLocation>
        <location evidence="1">Membrane</location>
        <topology evidence="1">Multi-pass membrane protein</topology>
    </subcellularLocation>
</comment>
<keyword evidence="7 9" id="KW-0460">Magnesium</keyword>
<evidence type="ECO:0000313" key="10">
    <source>
        <dbReference type="EMBL" id="TFB78933.1"/>
    </source>
</evidence>
<dbReference type="GO" id="GO:0008360">
    <property type="term" value="P:regulation of cell shape"/>
    <property type="evidence" value="ECO:0007669"/>
    <property type="project" value="UniProtKB-KW"/>
</dbReference>
<feature type="binding site" evidence="9">
    <location>
        <position position="185"/>
    </location>
    <ligand>
        <name>Mg(2+)</name>
        <dbReference type="ChEBI" id="CHEBI:18420"/>
    </ligand>
</feature>